<dbReference type="Gene3D" id="3.40.640.10">
    <property type="entry name" value="Type I PLP-dependent aspartate aminotransferase-like (Major domain)"/>
    <property type="match status" value="1"/>
</dbReference>
<sequence length="380" mass="42307">MGFNTTAIHGGFIDQEKKAVNYPIYLSSTFAQPDVEHEGEYCYSRGNNPTRASVEKLAADIEGAKHGIATSSGMAATSLVFELLNKGEKVLINDNVYGGTWRFVSNLFEKRGVEYEIVNNFNDYDFDKVDENVKMVFIETPSNPLLEVTDIRKVADAAHKKGILVVVDNTFMTAYLQKPLDLGADIVEYSATKYYGGHSDILAGLVILNDDELFTRLKFINNTLGGILSPIDSFLLQRGIKTLGVRLDRHLSNAQKIAEYLEGIDATEEVYYPGLKSHKGYELQKKQANGAGAVISFKFNEKSYDLDKFVSKLKLFSFAVSLGGVESLICRPSTMTHESYAKELQEKIGITPNLIRLSVGIEDVEDLIKDLDDAFNYSRK</sequence>
<dbReference type="RefSeq" id="WP_099391518.1">
    <property type="nucleotide sequence ID" value="NZ_PDYF01000008.1"/>
</dbReference>
<dbReference type="InterPro" id="IPR000277">
    <property type="entry name" value="Cys/Met-Metab_PyrdxlP-dep_enz"/>
</dbReference>
<reference evidence="6 7" key="1">
    <citation type="submission" date="2017-10" db="EMBL/GenBank/DDBJ databases">
        <title>Resolving the taxonomy of Roseburia spp., Eubacterium rectale and Agathobacter spp. through phylogenomic analysis.</title>
        <authorList>
            <person name="Sheridan P.O."/>
            <person name="Walker A.W."/>
            <person name="Duncan S.H."/>
            <person name="Scott K.P."/>
            <person name="Toole P.W.O."/>
            <person name="Luis P."/>
            <person name="Flint H.J."/>
        </authorList>
    </citation>
    <scope>NUCLEOTIDE SEQUENCE [LARGE SCALE GENOMIC DNA]</scope>
    <source>
        <strain evidence="6 7">JK626</strain>
    </source>
</reference>
<gene>
    <name evidence="6" type="ORF">CSX01_03975</name>
</gene>
<proteinExistence type="inferred from homology"/>
<evidence type="ECO:0000256" key="3">
    <source>
        <dbReference type="ARBA" id="ARBA00022898"/>
    </source>
</evidence>
<dbReference type="PANTHER" id="PTHR11808">
    <property type="entry name" value="TRANS-SULFURATION ENZYME FAMILY MEMBER"/>
    <property type="match status" value="1"/>
</dbReference>
<feature type="modified residue" description="N6-(pyridoxal phosphate)lysine" evidence="4">
    <location>
        <position position="193"/>
    </location>
</feature>
<dbReference type="GO" id="GO:0019346">
    <property type="term" value="P:transsulfuration"/>
    <property type="evidence" value="ECO:0007669"/>
    <property type="project" value="InterPro"/>
</dbReference>
<comment type="cofactor">
    <cofactor evidence="1 5">
        <name>pyridoxal 5'-phosphate</name>
        <dbReference type="ChEBI" id="CHEBI:597326"/>
    </cofactor>
</comment>
<dbReference type="PIRSF" id="PIRSF001434">
    <property type="entry name" value="CGS"/>
    <property type="match status" value="1"/>
</dbReference>
<dbReference type="GO" id="GO:0030170">
    <property type="term" value="F:pyridoxal phosphate binding"/>
    <property type="evidence" value="ECO:0007669"/>
    <property type="project" value="InterPro"/>
</dbReference>
<dbReference type="FunFam" id="3.90.1150.10:FF:000033">
    <property type="entry name" value="Cystathionine gamma-synthase"/>
    <property type="match status" value="1"/>
</dbReference>
<organism evidence="6 7">
    <name type="scientific">Pseudobutyrivibrio ruminis</name>
    <dbReference type="NCBI Taxonomy" id="46206"/>
    <lineage>
        <taxon>Bacteria</taxon>
        <taxon>Bacillati</taxon>
        <taxon>Bacillota</taxon>
        <taxon>Clostridia</taxon>
        <taxon>Lachnospirales</taxon>
        <taxon>Lachnospiraceae</taxon>
        <taxon>Pseudobutyrivibrio</taxon>
    </lineage>
</organism>
<dbReference type="GO" id="GO:0003962">
    <property type="term" value="F:cystathionine gamma-synthase activity"/>
    <property type="evidence" value="ECO:0007669"/>
    <property type="project" value="UniProtKB-EC"/>
</dbReference>
<dbReference type="Gene3D" id="3.90.1150.10">
    <property type="entry name" value="Aspartate Aminotransferase, domain 1"/>
    <property type="match status" value="1"/>
</dbReference>
<dbReference type="Proteomes" id="UP000225889">
    <property type="component" value="Unassembled WGS sequence"/>
</dbReference>
<dbReference type="GO" id="GO:0005737">
    <property type="term" value="C:cytoplasm"/>
    <property type="evidence" value="ECO:0007669"/>
    <property type="project" value="TreeGrafter"/>
</dbReference>
<evidence type="ECO:0000256" key="2">
    <source>
        <dbReference type="ARBA" id="ARBA00009077"/>
    </source>
</evidence>
<comment type="caution">
    <text evidence="6">The sequence shown here is derived from an EMBL/GenBank/DDBJ whole genome shotgun (WGS) entry which is preliminary data.</text>
</comment>
<dbReference type="GO" id="GO:0019343">
    <property type="term" value="P:cysteine biosynthetic process via cystathionine"/>
    <property type="evidence" value="ECO:0007669"/>
    <property type="project" value="TreeGrafter"/>
</dbReference>
<evidence type="ECO:0000256" key="5">
    <source>
        <dbReference type="RuleBase" id="RU362118"/>
    </source>
</evidence>
<dbReference type="GO" id="GO:0009086">
    <property type="term" value="P:methionine biosynthetic process"/>
    <property type="evidence" value="ECO:0007669"/>
    <property type="project" value="UniProtKB-ARBA"/>
</dbReference>
<reference evidence="6 7" key="2">
    <citation type="submission" date="2017-10" db="EMBL/GenBank/DDBJ databases">
        <authorList>
            <person name="Banno H."/>
            <person name="Chua N.-H."/>
        </authorList>
    </citation>
    <scope>NUCLEOTIDE SEQUENCE [LARGE SCALE GENOMIC DNA]</scope>
    <source>
        <strain evidence="6 7">JK626</strain>
    </source>
</reference>
<name>A0A2G3DY16_9FIRM</name>
<dbReference type="EC" id="2.5.1.48" evidence="6"/>
<dbReference type="AlphaFoldDB" id="A0A2G3DY16"/>
<dbReference type="InterPro" id="IPR015421">
    <property type="entry name" value="PyrdxlP-dep_Trfase_major"/>
</dbReference>
<accession>A0A2G3DY16</accession>
<protein>
    <submittedName>
        <fullName evidence="6">Cystathionine gamma-synthase</fullName>
        <ecNumber evidence="6">2.5.1.48</ecNumber>
    </submittedName>
</protein>
<dbReference type="SUPFAM" id="SSF53383">
    <property type="entry name" value="PLP-dependent transferases"/>
    <property type="match status" value="1"/>
</dbReference>
<evidence type="ECO:0000256" key="4">
    <source>
        <dbReference type="PIRSR" id="PIRSR001434-2"/>
    </source>
</evidence>
<dbReference type="CDD" id="cd00614">
    <property type="entry name" value="CGS_like"/>
    <property type="match status" value="1"/>
</dbReference>
<comment type="similarity">
    <text evidence="2 5">Belongs to the trans-sulfuration enzymes family.</text>
</comment>
<dbReference type="Pfam" id="PF01053">
    <property type="entry name" value="Cys_Met_Meta_PP"/>
    <property type="match status" value="1"/>
</dbReference>
<evidence type="ECO:0000313" key="7">
    <source>
        <dbReference type="Proteomes" id="UP000225889"/>
    </source>
</evidence>
<evidence type="ECO:0000313" key="6">
    <source>
        <dbReference type="EMBL" id="PHU35773.1"/>
    </source>
</evidence>
<keyword evidence="6" id="KW-0808">Transferase</keyword>
<dbReference type="GO" id="GO:0004123">
    <property type="term" value="F:cystathionine gamma-lyase activity"/>
    <property type="evidence" value="ECO:0007669"/>
    <property type="project" value="TreeGrafter"/>
</dbReference>
<evidence type="ECO:0000256" key="1">
    <source>
        <dbReference type="ARBA" id="ARBA00001933"/>
    </source>
</evidence>
<keyword evidence="3 4" id="KW-0663">Pyridoxal phosphate</keyword>
<dbReference type="InterPro" id="IPR015422">
    <property type="entry name" value="PyrdxlP-dep_Trfase_small"/>
</dbReference>
<dbReference type="PANTHER" id="PTHR11808:SF15">
    <property type="entry name" value="CYSTATHIONINE GAMMA-LYASE"/>
    <property type="match status" value="1"/>
</dbReference>
<dbReference type="FunFam" id="3.40.640.10:FF:000009">
    <property type="entry name" value="Cystathionine gamma-synthase homolog"/>
    <property type="match status" value="1"/>
</dbReference>
<dbReference type="InterPro" id="IPR015424">
    <property type="entry name" value="PyrdxlP-dep_Trfase"/>
</dbReference>
<dbReference type="EMBL" id="PDYF01000008">
    <property type="protein sequence ID" value="PHU35773.1"/>
    <property type="molecule type" value="Genomic_DNA"/>
</dbReference>